<dbReference type="PANTHER" id="PTHR12682:SF11">
    <property type="entry name" value="PROTEIN ARCHEASE"/>
    <property type="match status" value="1"/>
</dbReference>
<keyword evidence="6" id="KW-0106">Calcium</keyword>
<evidence type="ECO:0000259" key="8">
    <source>
        <dbReference type="Pfam" id="PF01951"/>
    </source>
</evidence>
<dbReference type="InterPro" id="IPR036820">
    <property type="entry name" value="Archease_dom_sf"/>
</dbReference>
<comment type="subunit">
    <text evidence="2">Component of the tRNA-splicing ligase complex.</text>
</comment>
<dbReference type="AlphaFoldDB" id="A0AAV6FW90"/>
<evidence type="ECO:0000256" key="3">
    <source>
        <dbReference type="ARBA" id="ARBA00022263"/>
    </source>
</evidence>
<dbReference type="SUPFAM" id="SSF69819">
    <property type="entry name" value="MTH1598-like"/>
    <property type="match status" value="1"/>
</dbReference>
<evidence type="ECO:0000313" key="10">
    <source>
        <dbReference type="Proteomes" id="UP000823561"/>
    </source>
</evidence>
<accession>A0AAV6FW90</accession>
<evidence type="ECO:0000256" key="6">
    <source>
        <dbReference type="ARBA" id="ARBA00022837"/>
    </source>
</evidence>
<dbReference type="Proteomes" id="UP000823561">
    <property type="component" value="Chromosome 19"/>
</dbReference>
<gene>
    <name evidence="9" type="ORF">AALO_G00244720</name>
</gene>
<dbReference type="EMBL" id="JADWDJ010000019">
    <property type="protein sequence ID" value="KAG5265641.1"/>
    <property type="molecule type" value="Genomic_DNA"/>
</dbReference>
<evidence type="ECO:0000313" key="9">
    <source>
        <dbReference type="EMBL" id="KAG5265641.1"/>
    </source>
</evidence>
<evidence type="ECO:0000256" key="1">
    <source>
        <dbReference type="ARBA" id="ARBA00007963"/>
    </source>
</evidence>
<dbReference type="InterPro" id="IPR023572">
    <property type="entry name" value="Archease_dom"/>
</dbReference>
<comment type="similarity">
    <text evidence="1">Belongs to the archease family.</text>
</comment>
<dbReference type="FunFam" id="3.55.10.10:FF:000001">
    <property type="entry name" value="protein archease isoform X1"/>
    <property type="match status" value="1"/>
</dbReference>
<name>A0AAV6FW90_9TELE</name>
<keyword evidence="5" id="KW-0479">Metal-binding</keyword>
<keyword evidence="10" id="KW-1185">Reference proteome</keyword>
<dbReference type="Pfam" id="PF01951">
    <property type="entry name" value="Archease"/>
    <property type="match status" value="1"/>
</dbReference>
<evidence type="ECO:0000256" key="7">
    <source>
        <dbReference type="ARBA" id="ARBA00055814"/>
    </source>
</evidence>
<protein>
    <recommendedName>
        <fullName evidence="3">Protein archease</fullName>
    </recommendedName>
</protein>
<reference evidence="9" key="1">
    <citation type="submission" date="2020-10" db="EMBL/GenBank/DDBJ databases">
        <title>Chromosome-scale genome assembly of the Allis shad, Alosa alosa.</title>
        <authorList>
            <person name="Margot Z."/>
            <person name="Christophe K."/>
            <person name="Cabau C."/>
            <person name="Louis A."/>
            <person name="Berthelot C."/>
            <person name="Parey E."/>
            <person name="Roest Crollius H."/>
            <person name="Montfort J."/>
            <person name="Robinson-Rechavi M."/>
            <person name="Bucao C."/>
            <person name="Bouchez O."/>
            <person name="Gislard M."/>
            <person name="Lluch J."/>
            <person name="Milhes M."/>
            <person name="Lampietro C."/>
            <person name="Lopez Roques C."/>
            <person name="Donnadieu C."/>
            <person name="Braasch I."/>
            <person name="Desvignes T."/>
            <person name="Postlethwait J."/>
            <person name="Bobe J."/>
            <person name="Guiguen Y."/>
        </authorList>
    </citation>
    <scope>NUCLEOTIDE SEQUENCE</scope>
    <source>
        <strain evidence="9">M-15738</strain>
        <tissue evidence="9">Blood</tissue>
    </source>
</reference>
<evidence type="ECO:0000256" key="5">
    <source>
        <dbReference type="ARBA" id="ARBA00022723"/>
    </source>
</evidence>
<sequence>MQAVVKSQRRRRQTSLLVTFKKWNTLWKYFTMDDRQLDLTEEQIAIKSKYPAINKKYEYLDHTADVQLHSWGDSLEEAFEQCAMAMFGYMTDTETVEPIDTVEVESEGEDMESLLFHFLDDWLYKFSADLFFIPREVKVLHIDRMRFRIRSIGWGEEFSLPKHPQGTEVKAITYSAMQIHDKDKPEIFVIIDI</sequence>
<evidence type="ECO:0000256" key="2">
    <source>
        <dbReference type="ARBA" id="ARBA00011392"/>
    </source>
</evidence>
<comment type="caution">
    <text evidence="9">The sequence shown here is derived from an EMBL/GenBank/DDBJ whole genome shotgun (WGS) entry which is preliminary data.</text>
</comment>
<dbReference type="GO" id="GO:0046872">
    <property type="term" value="F:metal ion binding"/>
    <property type="evidence" value="ECO:0007669"/>
    <property type="project" value="UniProtKB-KW"/>
</dbReference>
<comment type="function">
    <text evidence="7">Component of the tRNA-splicing ligase complex required to facilitate the enzymatic turnover of catalytic subunit RTCB. Together with DDX1, acts by facilitating the guanylylation of RTCB, a key intermediate step in tRNA ligation.</text>
</comment>
<organism evidence="9 10">
    <name type="scientific">Alosa alosa</name>
    <name type="common">allis shad</name>
    <dbReference type="NCBI Taxonomy" id="278164"/>
    <lineage>
        <taxon>Eukaryota</taxon>
        <taxon>Metazoa</taxon>
        <taxon>Chordata</taxon>
        <taxon>Craniata</taxon>
        <taxon>Vertebrata</taxon>
        <taxon>Euteleostomi</taxon>
        <taxon>Actinopterygii</taxon>
        <taxon>Neopterygii</taxon>
        <taxon>Teleostei</taxon>
        <taxon>Clupei</taxon>
        <taxon>Clupeiformes</taxon>
        <taxon>Clupeoidei</taxon>
        <taxon>Clupeidae</taxon>
        <taxon>Alosa</taxon>
    </lineage>
</organism>
<keyword evidence="4" id="KW-0819">tRNA processing</keyword>
<evidence type="ECO:0000256" key="4">
    <source>
        <dbReference type="ARBA" id="ARBA00022694"/>
    </source>
</evidence>
<feature type="domain" description="Archease" evidence="8">
    <location>
        <begin position="57"/>
        <end position="193"/>
    </location>
</feature>
<dbReference type="GO" id="GO:0006388">
    <property type="term" value="P:tRNA splicing, via endonucleolytic cleavage and ligation"/>
    <property type="evidence" value="ECO:0007669"/>
    <property type="project" value="TreeGrafter"/>
</dbReference>
<dbReference type="PANTHER" id="PTHR12682">
    <property type="entry name" value="ARCHEASE"/>
    <property type="match status" value="1"/>
</dbReference>
<dbReference type="Gene3D" id="3.55.10.10">
    <property type="entry name" value="Archease domain"/>
    <property type="match status" value="1"/>
</dbReference>
<dbReference type="GO" id="GO:0072669">
    <property type="term" value="C:tRNA-splicing ligase complex"/>
    <property type="evidence" value="ECO:0007669"/>
    <property type="project" value="TreeGrafter"/>
</dbReference>
<dbReference type="InterPro" id="IPR002804">
    <property type="entry name" value="Archease"/>
</dbReference>
<proteinExistence type="inferred from homology"/>